<organism evidence="1 2">
    <name type="scientific">Brucella intermedia</name>
    <dbReference type="NCBI Taxonomy" id="94625"/>
    <lineage>
        <taxon>Bacteria</taxon>
        <taxon>Pseudomonadati</taxon>
        <taxon>Pseudomonadota</taxon>
        <taxon>Alphaproteobacteria</taxon>
        <taxon>Hyphomicrobiales</taxon>
        <taxon>Brucellaceae</taxon>
        <taxon>Brucella/Ochrobactrum group</taxon>
        <taxon>Brucella</taxon>
    </lineage>
</organism>
<dbReference type="Proteomes" id="UP000551563">
    <property type="component" value="Unassembled WGS sequence"/>
</dbReference>
<dbReference type="AlphaFoldDB" id="A0A7V6PGZ3"/>
<gene>
    <name evidence="1" type="ORF">GXX48_24310</name>
</gene>
<name>A0A7V6PGZ3_9HYPH</name>
<evidence type="ECO:0000313" key="1">
    <source>
        <dbReference type="EMBL" id="HHV70719.1"/>
    </source>
</evidence>
<evidence type="ECO:0000313" key="2">
    <source>
        <dbReference type="Proteomes" id="UP000551563"/>
    </source>
</evidence>
<dbReference type="EMBL" id="DUMN01000696">
    <property type="protein sequence ID" value="HHV70719.1"/>
    <property type="molecule type" value="Genomic_DNA"/>
</dbReference>
<protein>
    <submittedName>
        <fullName evidence="1">Uncharacterized protein</fullName>
    </submittedName>
</protein>
<reference evidence="1 2" key="1">
    <citation type="journal article" date="2020" name="Biotechnol. Biofuels">
        <title>New insights from the biogas microbiome by comprehensive genome-resolved metagenomics of nearly 1600 species originating from multiple anaerobic digesters.</title>
        <authorList>
            <person name="Campanaro S."/>
            <person name="Treu L."/>
            <person name="Rodriguez-R L.M."/>
            <person name="Kovalovszki A."/>
            <person name="Ziels R.M."/>
            <person name="Maus I."/>
            <person name="Zhu X."/>
            <person name="Kougias P.G."/>
            <person name="Basile A."/>
            <person name="Luo G."/>
            <person name="Schluter A."/>
            <person name="Konstantinidis K.T."/>
            <person name="Angelidaki I."/>
        </authorList>
    </citation>
    <scope>NUCLEOTIDE SEQUENCE [LARGE SCALE GENOMIC DNA]</scope>
    <source>
        <strain evidence="1">AS04akNAM_66</strain>
    </source>
</reference>
<comment type="caution">
    <text evidence="1">The sequence shown here is derived from an EMBL/GenBank/DDBJ whole genome shotgun (WGS) entry which is preliminary data.</text>
</comment>
<proteinExistence type="predicted"/>
<sequence length="63" mass="7001">MGTIGELEQQAGIGPAREERAAFWMQFRHLEGRACLEAGVAELHRIIAEKAELARHAMKEDGL</sequence>
<accession>A0A7V6PGZ3</accession>